<dbReference type="Proteomes" id="UP001157502">
    <property type="component" value="Chromosome 9"/>
</dbReference>
<comment type="caution">
    <text evidence="1">The sequence shown here is derived from an EMBL/GenBank/DDBJ whole genome shotgun (WGS) entry which is preliminary data.</text>
</comment>
<protein>
    <submittedName>
        <fullName evidence="1">Uncharacterized protein</fullName>
    </submittedName>
</protein>
<gene>
    <name evidence="1" type="ORF">DPEC_G00112370</name>
</gene>
<organism evidence="1 2">
    <name type="scientific">Dallia pectoralis</name>
    <name type="common">Alaska blackfish</name>
    <dbReference type="NCBI Taxonomy" id="75939"/>
    <lineage>
        <taxon>Eukaryota</taxon>
        <taxon>Metazoa</taxon>
        <taxon>Chordata</taxon>
        <taxon>Craniata</taxon>
        <taxon>Vertebrata</taxon>
        <taxon>Euteleostomi</taxon>
        <taxon>Actinopterygii</taxon>
        <taxon>Neopterygii</taxon>
        <taxon>Teleostei</taxon>
        <taxon>Protacanthopterygii</taxon>
        <taxon>Esociformes</taxon>
        <taxon>Umbridae</taxon>
        <taxon>Dallia</taxon>
    </lineage>
</organism>
<proteinExistence type="predicted"/>
<reference evidence="1" key="1">
    <citation type="submission" date="2021-05" db="EMBL/GenBank/DDBJ databases">
        <authorList>
            <person name="Pan Q."/>
            <person name="Jouanno E."/>
            <person name="Zahm M."/>
            <person name="Klopp C."/>
            <person name="Cabau C."/>
            <person name="Louis A."/>
            <person name="Berthelot C."/>
            <person name="Parey E."/>
            <person name="Roest Crollius H."/>
            <person name="Montfort J."/>
            <person name="Robinson-Rechavi M."/>
            <person name="Bouchez O."/>
            <person name="Lampietro C."/>
            <person name="Lopez Roques C."/>
            <person name="Donnadieu C."/>
            <person name="Postlethwait J."/>
            <person name="Bobe J."/>
            <person name="Dillon D."/>
            <person name="Chandos A."/>
            <person name="von Hippel F."/>
            <person name="Guiguen Y."/>
        </authorList>
    </citation>
    <scope>NUCLEOTIDE SEQUENCE</scope>
    <source>
        <strain evidence="1">YG-Jan2019</strain>
    </source>
</reference>
<keyword evidence="2" id="KW-1185">Reference proteome</keyword>
<name>A0ACC2GU00_DALPE</name>
<evidence type="ECO:0000313" key="1">
    <source>
        <dbReference type="EMBL" id="KAJ8006935.1"/>
    </source>
</evidence>
<dbReference type="EMBL" id="CM055736">
    <property type="protein sequence ID" value="KAJ8006935.1"/>
    <property type="molecule type" value="Genomic_DNA"/>
</dbReference>
<evidence type="ECO:0000313" key="2">
    <source>
        <dbReference type="Proteomes" id="UP001157502"/>
    </source>
</evidence>
<accession>A0ACC2GU00</accession>
<sequence length="202" mass="22071">MQGLPLRYLIGINQFAVHTNLPAGQHPRPALCLRPSGSQRYVKMATAAADRGRSNWRPPHSPSTPPPLLSPYFPLLLSLLLPRPTLPALTQHPVGPSVSQAEGGANRFRGCGMRELVGWEDACEGVKDDGRRLDVGGTKPKCNPVSVCLSRRSRVLSSVSGESFDGYLTAAGRLFSRPDKRRVLSGVQVNQTRAKIDLRTWK</sequence>